<feature type="compositionally biased region" description="Polar residues" evidence="1">
    <location>
        <begin position="90"/>
        <end position="106"/>
    </location>
</feature>
<protein>
    <submittedName>
        <fullName evidence="2">Uncharacterized protein</fullName>
    </submittedName>
</protein>
<organism evidence="2 3">
    <name type="scientific">Pleurodeles waltl</name>
    <name type="common">Iberian ribbed newt</name>
    <dbReference type="NCBI Taxonomy" id="8319"/>
    <lineage>
        <taxon>Eukaryota</taxon>
        <taxon>Metazoa</taxon>
        <taxon>Chordata</taxon>
        <taxon>Craniata</taxon>
        <taxon>Vertebrata</taxon>
        <taxon>Euteleostomi</taxon>
        <taxon>Amphibia</taxon>
        <taxon>Batrachia</taxon>
        <taxon>Caudata</taxon>
        <taxon>Salamandroidea</taxon>
        <taxon>Salamandridae</taxon>
        <taxon>Pleurodelinae</taxon>
        <taxon>Pleurodeles</taxon>
    </lineage>
</organism>
<evidence type="ECO:0000256" key="1">
    <source>
        <dbReference type="SAM" id="MobiDB-lite"/>
    </source>
</evidence>
<feature type="compositionally biased region" description="Basic and acidic residues" evidence="1">
    <location>
        <begin position="46"/>
        <end position="60"/>
    </location>
</feature>
<name>A0AAV7SBC1_PLEWA</name>
<gene>
    <name evidence="2" type="ORF">NDU88_001015</name>
</gene>
<keyword evidence="3" id="KW-1185">Reference proteome</keyword>
<feature type="region of interest" description="Disordered" evidence="1">
    <location>
        <begin position="1"/>
        <end position="106"/>
    </location>
</feature>
<dbReference type="Proteomes" id="UP001066276">
    <property type="component" value="Chromosome 4_2"/>
</dbReference>
<evidence type="ECO:0000313" key="3">
    <source>
        <dbReference type="Proteomes" id="UP001066276"/>
    </source>
</evidence>
<sequence length="106" mass="11925">MMGVISPVRDGKNTPAGEEEDRGMEQMGNKESEPKEDGGTAVLWRRTIEGQRRIFGDSRRWKNRGGRRHRGSSRLRREKTRRGWPRSGKNVASSGTEVSTGNVEEG</sequence>
<comment type="caution">
    <text evidence="2">The sequence shown here is derived from an EMBL/GenBank/DDBJ whole genome shotgun (WGS) entry which is preliminary data.</text>
</comment>
<dbReference type="AlphaFoldDB" id="A0AAV7SBC1"/>
<proteinExistence type="predicted"/>
<reference evidence="2" key="1">
    <citation type="journal article" date="2022" name="bioRxiv">
        <title>Sequencing and chromosome-scale assembly of the giantPleurodeles waltlgenome.</title>
        <authorList>
            <person name="Brown T."/>
            <person name="Elewa A."/>
            <person name="Iarovenko S."/>
            <person name="Subramanian E."/>
            <person name="Araus A.J."/>
            <person name="Petzold A."/>
            <person name="Susuki M."/>
            <person name="Suzuki K.-i.T."/>
            <person name="Hayashi T."/>
            <person name="Toyoda A."/>
            <person name="Oliveira C."/>
            <person name="Osipova E."/>
            <person name="Leigh N.D."/>
            <person name="Simon A."/>
            <person name="Yun M.H."/>
        </authorList>
    </citation>
    <scope>NUCLEOTIDE SEQUENCE</scope>
    <source>
        <strain evidence="2">20211129_DDA</strain>
        <tissue evidence="2">Liver</tissue>
    </source>
</reference>
<dbReference type="EMBL" id="JANPWB010000008">
    <property type="protein sequence ID" value="KAJ1160513.1"/>
    <property type="molecule type" value="Genomic_DNA"/>
</dbReference>
<feature type="compositionally biased region" description="Basic and acidic residues" evidence="1">
    <location>
        <begin position="28"/>
        <end position="38"/>
    </location>
</feature>
<evidence type="ECO:0000313" key="2">
    <source>
        <dbReference type="EMBL" id="KAJ1160513.1"/>
    </source>
</evidence>
<feature type="compositionally biased region" description="Basic residues" evidence="1">
    <location>
        <begin position="61"/>
        <end position="84"/>
    </location>
</feature>
<accession>A0AAV7SBC1</accession>